<dbReference type="RefSeq" id="WP_018591984.1">
    <property type="nucleotide sequence ID" value="NZ_CP117523.1"/>
</dbReference>
<name>A0ABZ2EQ47_9FIRM</name>
<reference evidence="1 2" key="1">
    <citation type="journal article" date="2023" name="PLoS ONE">
        <title>Genome-based metabolic and phylogenomic analysis of three Terrisporobacter species.</title>
        <authorList>
            <person name="Boer T."/>
            <person name="Bengelsdorf F.R."/>
            <person name="Bomeke M."/>
            <person name="Daniel R."/>
            <person name="Poehlein A."/>
        </authorList>
    </citation>
    <scope>NUCLEOTIDE SEQUENCE [LARGE SCALE GENOMIC DNA]</scope>
    <source>
        <strain evidence="1 2">DSM 1288</strain>
    </source>
</reference>
<accession>A0ABZ2EQ47</accession>
<organism evidence="1 2">
    <name type="scientific">Terrisporobacter glycolicus ATCC 14880 = DSM 1288</name>
    <dbReference type="NCBI Taxonomy" id="1121315"/>
    <lineage>
        <taxon>Bacteria</taxon>
        <taxon>Bacillati</taxon>
        <taxon>Bacillota</taxon>
        <taxon>Clostridia</taxon>
        <taxon>Peptostreptococcales</taxon>
        <taxon>Peptostreptococcaceae</taxon>
        <taxon>Terrisporobacter</taxon>
    </lineage>
</organism>
<dbReference type="EMBL" id="CP117523">
    <property type="protein sequence ID" value="WWD81832.1"/>
    <property type="molecule type" value="Genomic_DNA"/>
</dbReference>
<dbReference type="Proteomes" id="UP001348492">
    <property type="component" value="Chromosome"/>
</dbReference>
<evidence type="ECO:0000313" key="1">
    <source>
        <dbReference type="EMBL" id="WWD81832.1"/>
    </source>
</evidence>
<protein>
    <recommendedName>
        <fullName evidence="3">DUF4352 domain-containing protein</fullName>
    </recommendedName>
</protein>
<keyword evidence="2" id="KW-1185">Reference proteome</keyword>
<evidence type="ECO:0008006" key="3">
    <source>
        <dbReference type="Google" id="ProtNLM"/>
    </source>
</evidence>
<sequence>MNKKFIKVSLIICIPLILLLGSFTMLSNSTNYLDQLDDSIKITYKDYKEEKYNHVVSVIVKNNSKNIANLGEMKLSFDYNYGDIAGNLGEFYIRGHEKGAWDDNKVMGIDPGKEEEIIFKIPKGIKIDKDYYNLNRIIIDYDVSFFKFRTSETSLFLGTGQMGGSITLGEQY</sequence>
<gene>
    <name evidence="1" type="ORF">TEGL_01970</name>
</gene>
<evidence type="ECO:0000313" key="2">
    <source>
        <dbReference type="Proteomes" id="UP001348492"/>
    </source>
</evidence>
<proteinExistence type="predicted"/>